<evidence type="ECO:0000313" key="2">
    <source>
        <dbReference type="Proteomes" id="UP001448207"/>
    </source>
</evidence>
<protein>
    <recommendedName>
        <fullName evidence="3">Macro domain-containing protein</fullName>
    </recommendedName>
</protein>
<dbReference type="EMBL" id="JBCLYO010000006">
    <property type="protein sequence ID" value="KAL0087752.1"/>
    <property type="molecule type" value="Genomic_DNA"/>
</dbReference>
<proteinExistence type="predicted"/>
<dbReference type="PANTHER" id="PTHR12521">
    <property type="entry name" value="PROTEIN C6ORF130"/>
    <property type="match status" value="1"/>
</dbReference>
<gene>
    <name evidence="1" type="ORF">J3Q64DRAFT_1459920</name>
</gene>
<evidence type="ECO:0000313" key="1">
    <source>
        <dbReference type="EMBL" id="KAL0087752.1"/>
    </source>
</evidence>
<reference evidence="1 2" key="1">
    <citation type="submission" date="2024-04" db="EMBL/GenBank/DDBJ databases">
        <title>Symmetric and asymmetric DNA N6-adenine methylation regulates different biological responses in Mucorales.</title>
        <authorList>
            <consortium name="Lawrence Berkeley National Laboratory"/>
            <person name="Lax C."/>
            <person name="Mondo S.J."/>
            <person name="Osorio-Concepcion M."/>
            <person name="Muszewska A."/>
            <person name="Corrochano-Luque M."/>
            <person name="Gutierrez G."/>
            <person name="Riley R."/>
            <person name="Lipzen A."/>
            <person name="Guo J."/>
            <person name="Hundley H."/>
            <person name="Amirebrahimi M."/>
            <person name="Ng V."/>
            <person name="Lorenzo-Gutierrez D."/>
            <person name="Binder U."/>
            <person name="Yang J."/>
            <person name="Song Y."/>
            <person name="Canovas D."/>
            <person name="Navarro E."/>
            <person name="Freitag M."/>
            <person name="Gabaldon T."/>
            <person name="Grigoriev I.V."/>
            <person name="Corrochano L.M."/>
            <person name="Nicolas F.E."/>
            <person name="Garre V."/>
        </authorList>
    </citation>
    <scope>NUCLEOTIDE SEQUENCE [LARGE SCALE GENOMIC DNA]</scope>
    <source>
        <strain evidence="1 2">L51</strain>
    </source>
</reference>
<evidence type="ECO:0008006" key="3">
    <source>
        <dbReference type="Google" id="ProtNLM"/>
    </source>
</evidence>
<comment type="caution">
    <text evidence="1">The sequence shown here is derived from an EMBL/GenBank/DDBJ whole genome shotgun (WGS) entry which is preliminary data.</text>
</comment>
<name>A0ABR3B2E1_PHYBL</name>
<keyword evidence="2" id="KW-1185">Reference proteome</keyword>
<accession>A0ABR3B2E1</accession>
<sequence length="162" mass="18436">MTFDFEERPGNMFDCISPTDSLVVCVSEDMRLSKGHTQQGISATFRQKFGNVHQLQAQKKSVGQVACLSLGQRRHVFYLITRPKIYNRPSYADLEACLIALRNACENLGVLSLAIPQELGTGLDALQEKYVKDYLFKIFSAQTHRHTQTNKYPTPIFETIYQ</sequence>
<dbReference type="SUPFAM" id="SSF52949">
    <property type="entry name" value="Macro domain-like"/>
    <property type="match status" value="1"/>
</dbReference>
<dbReference type="Proteomes" id="UP001448207">
    <property type="component" value="Unassembled WGS sequence"/>
</dbReference>
<dbReference type="Gene3D" id="3.40.220.10">
    <property type="entry name" value="Leucine Aminopeptidase, subunit E, domain 1"/>
    <property type="match status" value="1"/>
</dbReference>
<organism evidence="1 2">
    <name type="scientific">Phycomyces blakesleeanus</name>
    <dbReference type="NCBI Taxonomy" id="4837"/>
    <lineage>
        <taxon>Eukaryota</taxon>
        <taxon>Fungi</taxon>
        <taxon>Fungi incertae sedis</taxon>
        <taxon>Mucoromycota</taxon>
        <taxon>Mucoromycotina</taxon>
        <taxon>Mucoromycetes</taxon>
        <taxon>Mucorales</taxon>
        <taxon>Phycomycetaceae</taxon>
        <taxon>Phycomyces</taxon>
    </lineage>
</organism>
<dbReference type="PANTHER" id="PTHR12521:SF0">
    <property type="entry name" value="ADP-RIBOSE GLYCOHYDROLASE OARD1"/>
    <property type="match status" value="1"/>
</dbReference>
<dbReference type="InterPro" id="IPR043472">
    <property type="entry name" value="Macro_dom-like"/>
</dbReference>
<dbReference type="InterPro" id="IPR050892">
    <property type="entry name" value="ADP-ribose_metab_enzymes"/>
</dbReference>